<dbReference type="CDD" id="cd02440">
    <property type="entry name" value="AdoMet_MTases"/>
    <property type="match status" value="1"/>
</dbReference>
<dbReference type="SUPFAM" id="SSF53335">
    <property type="entry name" value="S-adenosyl-L-methionine-dependent methyltransferases"/>
    <property type="match status" value="1"/>
</dbReference>
<comment type="similarity">
    <text evidence="1">Belongs to the methyltransferase superfamily.</text>
</comment>
<protein>
    <submittedName>
        <fullName evidence="5">Class I SAM-dependent methyltransferase</fullName>
    </submittedName>
</protein>
<reference evidence="5" key="2">
    <citation type="submission" date="2021-04" db="EMBL/GenBank/DDBJ databases">
        <authorList>
            <person name="Gilroy R."/>
        </authorList>
    </citation>
    <scope>NUCLEOTIDE SEQUENCE</scope>
    <source>
        <strain evidence="5">USAMLcec2-132</strain>
    </source>
</reference>
<dbReference type="InterPro" id="IPR029063">
    <property type="entry name" value="SAM-dependent_MTases_sf"/>
</dbReference>
<dbReference type="InterPro" id="IPR051052">
    <property type="entry name" value="Diverse_substrate_MTase"/>
</dbReference>
<keyword evidence="2 5" id="KW-0489">Methyltransferase</keyword>
<organism evidence="5 6">
    <name type="scientific">Candidatus Eisenbergiella merdavium</name>
    <dbReference type="NCBI Taxonomy" id="2838551"/>
    <lineage>
        <taxon>Bacteria</taxon>
        <taxon>Bacillati</taxon>
        <taxon>Bacillota</taxon>
        <taxon>Clostridia</taxon>
        <taxon>Lachnospirales</taxon>
        <taxon>Lachnospiraceae</taxon>
        <taxon>Eisenbergiella</taxon>
    </lineage>
</organism>
<dbReference type="AlphaFoldDB" id="A0A9D2NHW1"/>
<keyword evidence="3" id="KW-0808">Transferase</keyword>
<evidence type="ECO:0000259" key="4">
    <source>
        <dbReference type="Pfam" id="PF08241"/>
    </source>
</evidence>
<dbReference type="EMBL" id="DWWS01000072">
    <property type="protein sequence ID" value="HJC25796.1"/>
    <property type="molecule type" value="Genomic_DNA"/>
</dbReference>
<evidence type="ECO:0000256" key="1">
    <source>
        <dbReference type="ARBA" id="ARBA00008361"/>
    </source>
</evidence>
<evidence type="ECO:0000313" key="5">
    <source>
        <dbReference type="EMBL" id="HJC25796.1"/>
    </source>
</evidence>
<dbReference type="Pfam" id="PF08241">
    <property type="entry name" value="Methyltransf_11"/>
    <property type="match status" value="1"/>
</dbReference>
<reference evidence="5" key="1">
    <citation type="journal article" date="2021" name="PeerJ">
        <title>Extensive microbial diversity within the chicken gut microbiome revealed by metagenomics and culture.</title>
        <authorList>
            <person name="Gilroy R."/>
            <person name="Ravi A."/>
            <person name="Getino M."/>
            <person name="Pursley I."/>
            <person name="Horton D.L."/>
            <person name="Alikhan N.F."/>
            <person name="Baker D."/>
            <person name="Gharbi K."/>
            <person name="Hall N."/>
            <person name="Watson M."/>
            <person name="Adriaenssens E.M."/>
            <person name="Foster-Nyarko E."/>
            <person name="Jarju S."/>
            <person name="Secka A."/>
            <person name="Antonio M."/>
            <person name="Oren A."/>
            <person name="Chaudhuri R.R."/>
            <person name="La Ragione R."/>
            <person name="Hildebrand F."/>
            <person name="Pallen M.J."/>
        </authorList>
    </citation>
    <scope>NUCLEOTIDE SEQUENCE</scope>
    <source>
        <strain evidence="5">USAMLcec2-132</strain>
    </source>
</reference>
<evidence type="ECO:0000313" key="6">
    <source>
        <dbReference type="Proteomes" id="UP000823891"/>
    </source>
</evidence>
<dbReference type="GO" id="GO:0008757">
    <property type="term" value="F:S-adenosylmethionine-dependent methyltransferase activity"/>
    <property type="evidence" value="ECO:0007669"/>
    <property type="project" value="InterPro"/>
</dbReference>
<dbReference type="PANTHER" id="PTHR44942">
    <property type="entry name" value="METHYLTRANSF_11 DOMAIN-CONTAINING PROTEIN"/>
    <property type="match status" value="1"/>
</dbReference>
<evidence type="ECO:0000256" key="2">
    <source>
        <dbReference type="ARBA" id="ARBA00022603"/>
    </source>
</evidence>
<dbReference type="GO" id="GO:0032259">
    <property type="term" value="P:methylation"/>
    <property type="evidence" value="ECO:0007669"/>
    <property type="project" value="UniProtKB-KW"/>
</dbReference>
<feature type="domain" description="Methyltransferase type 11" evidence="4">
    <location>
        <begin position="49"/>
        <end position="143"/>
    </location>
</feature>
<proteinExistence type="inferred from homology"/>
<accession>A0A9D2NHW1</accession>
<dbReference type="PANTHER" id="PTHR44942:SF4">
    <property type="entry name" value="METHYLTRANSFERASE TYPE 11 DOMAIN-CONTAINING PROTEIN"/>
    <property type="match status" value="1"/>
</dbReference>
<sequence length="284" mass="32352">MRNGQIDYGREFDWGRASLDYARYRDIYPERFFQEIRSLGLCVRGQQVLDLGTGTGVLPRHLSRYGAHFTGADISENQIEQARRLSEEAGLSIDYVVSPAEELDFPDASFDVVTACQCFMYFDKNKIFRKVHRFLKNDGHLCILFMAWLPEESKIAKGSEELVLKYNPQWTGANWRRYVPQMPEEAEGLFAVENAYGFDLSVAFTREAWNGRIRACRGIGASSLSREEIACFEREHLAFLSEMPETFEIPHHATVLNLRRIPVMDCGAGKTTGQIPEGTERSGT</sequence>
<comment type="caution">
    <text evidence="5">The sequence shown here is derived from an EMBL/GenBank/DDBJ whole genome shotgun (WGS) entry which is preliminary data.</text>
</comment>
<name>A0A9D2NHW1_9FIRM</name>
<dbReference type="Proteomes" id="UP000823891">
    <property type="component" value="Unassembled WGS sequence"/>
</dbReference>
<gene>
    <name evidence="5" type="ORF">H9761_19220</name>
</gene>
<dbReference type="InterPro" id="IPR013216">
    <property type="entry name" value="Methyltransf_11"/>
</dbReference>
<evidence type="ECO:0000256" key="3">
    <source>
        <dbReference type="ARBA" id="ARBA00022679"/>
    </source>
</evidence>
<dbReference type="Gene3D" id="3.40.50.150">
    <property type="entry name" value="Vaccinia Virus protein VP39"/>
    <property type="match status" value="1"/>
</dbReference>